<feature type="domain" description="ABC transmembrane type-1" evidence="8">
    <location>
        <begin position="92"/>
        <end position="308"/>
    </location>
</feature>
<protein>
    <submittedName>
        <fullName evidence="9">Carbohydrate ABC transporter membrane protein 1, CUT1 family</fullName>
    </submittedName>
</protein>
<name>A0A1H2WH15_9RHOB</name>
<keyword evidence="3" id="KW-1003">Cell membrane</keyword>
<keyword evidence="5 7" id="KW-1133">Transmembrane helix</keyword>
<dbReference type="InterPro" id="IPR035906">
    <property type="entry name" value="MetI-like_sf"/>
</dbReference>
<dbReference type="AlphaFoldDB" id="A0A1H2WH15"/>
<feature type="transmembrane region" description="Helical" evidence="7">
    <location>
        <begin position="229"/>
        <end position="250"/>
    </location>
</feature>
<keyword evidence="6 7" id="KW-0472">Membrane</keyword>
<dbReference type="EMBL" id="FNNP01000001">
    <property type="protein sequence ID" value="SDW79309.1"/>
    <property type="molecule type" value="Genomic_DNA"/>
</dbReference>
<evidence type="ECO:0000256" key="1">
    <source>
        <dbReference type="ARBA" id="ARBA00004651"/>
    </source>
</evidence>
<comment type="similarity">
    <text evidence="7">Belongs to the binding-protein-dependent transport system permease family.</text>
</comment>
<keyword evidence="4 7" id="KW-0812">Transmembrane</keyword>
<dbReference type="PROSITE" id="PS50928">
    <property type="entry name" value="ABC_TM1"/>
    <property type="match status" value="1"/>
</dbReference>
<reference evidence="10" key="1">
    <citation type="submission" date="2016-10" db="EMBL/GenBank/DDBJ databases">
        <authorList>
            <person name="Varghese N."/>
            <person name="Submissions S."/>
        </authorList>
    </citation>
    <scope>NUCLEOTIDE SEQUENCE [LARGE SCALE GENOMIC DNA]</scope>
    <source>
        <strain evidence="10">DSM 27839</strain>
    </source>
</reference>
<evidence type="ECO:0000256" key="6">
    <source>
        <dbReference type="ARBA" id="ARBA00023136"/>
    </source>
</evidence>
<evidence type="ECO:0000259" key="8">
    <source>
        <dbReference type="PROSITE" id="PS50928"/>
    </source>
</evidence>
<dbReference type="SUPFAM" id="SSF161098">
    <property type="entry name" value="MetI-like"/>
    <property type="match status" value="1"/>
</dbReference>
<dbReference type="GO" id="GO:0005886">
    <property type="term" value="C:plasma membrane"/>
    <property type="evidence" value="ECO:0007669"/>
    <property type="project" value="UniProtKB-SubCell"/>
</dbReference>
<evidence type="ECO:0000256" key="3">
    <source>
        <dbReference type="ARBA" id="ARBA00022475"/>
    </source>
</evidence>
<dbReference type="GO" id="GO:0055085">
    <property type="term" value="P:transmembrane transport"/>
    <property type="evidence" value="ECO:0007669"/>
    <property type="project" value="InterPro"/>
</dbReference>
<organism evidence="9 10">
    <name type="scientific">Ruegeria halocynthiae</name>
    <dbReference type="NCBI Taxonomy" id="985054"/>
    <lineage>
        <taxon>Bacteria</taxon>
        <taxon>Pseudomonadati</taxon>
        <taxon>Pseudomonadota</taxon>
        <taxon>Alphaproteobacteria</taxon>
        <taxon>Rhodobacterales</taxon>
        <taxon>Roseobacteraceae</taxon>
        <taxon>Ruegeria</taxon>
    </lineage>
</organism>
<keyword evidence="2 7" id="KW-0813">Transport</keyword>
<dbReference type="PANTHER" id="PTHR43005:SF1">
    <property type="entry name" value="SPERMIDINE_PUTRESCINE TRANSPORT SYSTEM PERMEASE PROTEIN"/>
    <property type="match status" value="1"/>
</dbReference>
<evidence type="ECO:0000256" key="7">
    <source>
        <dbReference type="RuleBase" id="RU363032"/>
    </source>
</evidence>
<evidence type="ECO:0000256" key="5">
    <source>
        <dbReference type="ARBA" id="ARBA00022989"/>
    </source>
</evidence>
<dbReference type="Proteomes" id="UP000183400">
    <property type="component" value="Unassembled WGS sequence"/>
</dbReference>
<feature type="transmembrane region" description="Helical" evidence="7">
    <location>
        <begin position="285"/>
        <end position="309"/>
    </location>
</feature>
<evidence type="ECO:0000256" key="2">
    <source>
        <dbReference type="ARBA" id="ARBA00022448"/>
    </source>
</evidence>
<dbReference type="RefSeq" id="WP_074736110.1">
    <property type="nucleotide sequence ID" value="NZ_FNNP01000001.1"/>
</dbReference>
<keyword evidence="10" id="KW-1185">Reference proteome</keyword>
<evidence type="ECO:0000313" key="9">
    <source>
        <dbReference type="EMBL" id="SDW79309.1"/>
    </source>
</evidence>
<dbReference type="STRING" id="985054.SAMN05444358_1011773"/>
<sequence length="316" mass="35652">MEGKPVIDRAQKTVRPGETRARRSLYLQYMVEPFFYLSPAILLIGAVIMIPLIIGISYSFQSIELLKPFASGWIGFENYVDLWSDRKFWIAMENTLFWTFWSITFQFLLGLGLAMLLNTQFFGKKLFQALVFLPWAVPTFLSALTWAWLFNPVIGPLPHWLAALGILSEPYNILGDPELAMWGPITANIWFGVPFFAITLLAALQSIPGELYEAAEVDGATPWQTFTKITLPFLAPMIAITVMLRTIWIANFADLIFVMTGGGPANSTQILSTYIFTTAFRKLDFGYASTIAVALLVILLIYAVILLWLRKKLVKI</sequence>
<feature type="transmembrane region" description="Helical" evidence="7">
    <location>
        <begin position="96"/>
        <end position="117"/>
    </location>
</feature>
<dbReference type="InterPro" id="IPR000515">
    <property type="entry name" value="MetI-like"/>
</dbReference>
<accession>A0A1H2WH15</accession>
<evidence type="ECO:0000313" key="10">
    <source>
        <dbReference type="Proteomes" id="UP000183400"/>
    </source>
</evidence>
<feature type="transmembrane region" description="Helical" evidence="7">
    <location>
        <begin position="189"/>
        <end position="208"/>
    </location>
</feature>
<feature type="transmembrane region" description="Helical" evidence="7">
    <location>
        <begin position="34"/>
        <end position="60"/>
    </location>
</feature>
<dbReference type="OrthoDB" id="9801818at2"/>
<dbReference type="PANTHER" id="PTHR43005">
    <property type="entry name" value="BLR7065 PROTEIN"/>
    <property type="match status" value="1"/>
</dbReference>
<gene>
    <name evidence="9" type="ORF">SAMN05444358_1011773</name>
</gene>
<dbReference type="Gene3D" id="1.10.3720.10">
    <property type="entry name" value="MetI-like"/>
    <property type="match status" value="1"/>
</dbReference>
<dbReference type="CDD" id="cd06261">
    <property type="entry name" value="TM_PBP2"/>
    <property type="match status" value="1"/>
</dbReference>
<proteinExistence type="inferred from homology"/>
<dbReference type="Pfam" id="PF00528">
    <property type="entry name" value="BPD_transp_1"/>
    <property type="match status" value="1"/>
</dbReference>
<comment type="subcellular location">
    <subcellularLocation>
        <location evidence="1 7">Cell membrane</location>
        <topology evidence="1 7">Multi-pass membrane protein</topology>
    </subcellularLocation>
</comment>
<evidence type="ECO:0000256" key="4">
    <source>
        <dbReference type="ARBA" id="ARBA00022692"/>
    </source>
</evidence>
<feature type="transmembrane region" description="Helical" evidence="7">
    <location>
        <begin position="129"/>
        <end position="150"/>
    </location>
</feature>